<organism evidence="2 3">
    <name type="scientific">Marasmius crinis-equi</name>
    <dbReference type="NCBI Taxonomy" id="585013"/>
    <lineage>
        <taxon>Eukaryota</taxon>
        <taxon>Fungi</taxon>
        <taxon>Dikarya</taxon>
        <taxon>Basidiomycota</taxon>
        <taxon>Agaricomycotina</taxon>
        <taxon>Agaricomycetes</taxon>
        <taxon>Agaricomycetidae</taxon>
        <taxon>Agaricales</taxon>
        <taxon>Marasmiineae</taxon>
        <taxon>Marasmiaceae</taxon>
        <taxon>Marasmius</taxon>
    </lineage>
</organism>
<feature type="compositionally biased region" description="Basic and acidic residues" evidence="1">
    <location>
        <begin position="876"/>
        <end position="896"/>
    </location>
</feature>
<keyword evidence="3" id="KW-1185">Reference proteome</keyword>
<feature type="compositionally biased region" description="Pro residues" evidence="1">
    <location>
        <begin position="601"/>
        <end position="631"/>
    </location>
</feature>
<feature type="compositionally biased region" description="Pro residues" evidence="1">
    <location>
        <begin position="399"/>
        <end position="410"/>
    </location>
</feature>
<gene>
    <name evidence="2" type="ORF">V5O48_018394</name>
</gene>
<feature type="compositionally biased region" description="Gly residues" evidence="1">
    <location>
        <begin position="934"/>
        <end position="957"/>
    </location>
</feature>
<name>A0ABR3ELC1_9AGAR</name>
<evidence type="ECO:0000256" key="1">
    <source>
        <dbReference type="SAM" id="MobiDB-lite"/>
    </source>
</evidence>
<feature type="compositionally biased region" description="Gly residues" evidence="1">
    <location>
        <begin position="908"/>
        <end position="919"/>
    </location>
</feature>
<dbReference type="EMBL" id="JBAHYK010003296">
    <property type="protein sequence ID" value="KAL0563671.1"/>
    <property type="molecule type" value="Genomic_DNA"/>
</dbReference>
<feature type="region of interest" description="Disordered" evidence="1">
    <location>
        <begin position="601"/>
        <end position="663"/>
    </location>
</feature>
<feature type="region of interest" description="Disordered" evidence="1">
    <location>
        <begin position="215"/>
        <end position="236"/>
    </location>
</feature>
<feature type="compositionally biased region" description="Basic and acidic residues" evidence="1">
    <location>
        <begin position="1013"/>
        <end position="1027"/>
    </location>
</feature>
<feature type="compositionally biased region" description="Acidic residues" evidence="1">
    <location>
        <begin position="433"/>
        <end position="443"/>
    </location>
</feature>
<reference evidence="2 3" key="1">
    <citation type="submission" date="2024-02" db="EMBL/GenBank/DDBJ databases">
        <title>A draft genome for the cacao thread blight pathogen Marasmius crinis-equi.</title>
        <authorList>
            <person name="Cohen S.P."/>
            <person name="Baruah I.K."/>
            <person name="Amoako-Attah I."/>
            <person name="Bukari Y."/>
            <person name="Meinhardt L.W."/>
            <person name="Bailey B.A."/>
        </authorList>
    </citation>
    <scope>NUCLEOTIDE SEQUENCE [LARGE SCALE GENOMIC DNA]</scope>
    <source>
        <strain evidence="2 3">GH-76</strain>
    </source>
</reference>
<feature type="non-terminal residue" evidence="2">
    <location>
        <position position="1"/>
    </location>
</feature>
<evidence type="ECO:0000313" key="3">
    <source>
        <dbReference type="Proteomes" id="UP001465976"/>
    </source>
</evidence>
<feature type="compositionally biased region" description="Acidic residues" evidence="1">
    <location>
        <begin position="222"/>
        <end position="234"/>
    </location>
</feature>
<feature type="compositionally biased region" description="Low complexity" evidence="1">
    <location>
        <begin position="920"/>
        <end position="933"/>
    </location>
</feature>
<feature type="region of interest" description="Disordered" evidence="1">
    <location>
        <begin position="392"/>
        <end position="443"/>
    </location>
</feature>
<comment type="caution">
    <text evidence="2">The sequence shown here is derived from an EMBL/GenBank/DDBJ whole genome shotgun (WGS) entry which is preliminary data.</text>
</comment>
<feature type="region of interest" description="Disordered" evidence="1">
    <location>
        <begin position="870"/>
        <end position="1027"/>
    </location>
</feature>
<dbReference type="Proteomes" id="UP001465976">
    <property type="component" value="Unassembled WGS sequence"/>
</dbReference>
<sequence length="1027" mass="115085">FQRGKTARELGLSRAVQDLVEDHNCVSDEEEVEENGVTVTCVVEKPERSDKVTDFVRALDRHREAQTNIRQGRARGFKGYAKGRWRKKHVRDFSQLVQAKDINLPAAGVVPMDYFKVTYFNNLPPGRRALYADSRYAALPLNMKGRDIIGTTHEFKTMDPGVFALKYGKFVLQQYQFPTKEEIVTMERENENSNNAKSRRKRAHKAAKLGAKIYGSGRGAETDSDTSSGDEDEREASRLHLAELERDLVPTHLRRRGENVLYFVDFENSYEWMRYSDGRILWQGMLHSIPFETEGDEIKFKSCFEGPNFRMLPRRGRQDVEGPFGLRAWLPRQSRSVHLYYYVNIRAGLEWYEDSKDNALMSGKHGAWRLQILKSEDKLRCNVVGFYGNEHEENEDIHSPPPAGPHPPTSPRQQSPAPNVDMDANASQHGSEDEPEVLQELKDDDGDVIYSVKQYKLDRYPDAIDIFVKWKNGYETHIAWEDDEQVIWFEGAIGAIPHKFEGDKLTYIKPENYSPDQDSTYANYVTDNGVLDNYTYQFEGDDREFGYHLDLELREEQWYVVEGSTIRKGIWGTLKTEPIDPHYLAQDKPLVLCFTAAAPGPNPATNPANPNPAPNPTPNPTPNPAQDPAPKPLRMLSMQVDKSVKNPAGPADPTGPGNPASSEMQLSEIAGNTEYEGQEIFLTVHDNYEWWYTRTGELMCEGPEGLVQWFTPLPTKVNFQNIQQGAPSHREPPLRALSDTERKAEEEIEKLRQQWSAKDGQRWSVSKAISTDGAMLWMLWCDDRNNDTWLNKRVLMSTDDEFPPEECKWQFELEGKECTRILWPKKGGERWIHVDGTIAFESSRFYDECFRWIEPGLLKIKHLPAEYAAPTLKPADPPRGDEDSHENGGRGSKDPEAPGPTAGDEDGGGGSNTPGGPGPAGNKDGGSATASLSCGGGGGSRGGRARGSGVGSRGGQAGQKSSGTSERSTTSSKRKQSNTSEQSVTSSKRKRGGALSRNTSVASNVSNASIGSRRSDRIREQKGAGRR</sequence>
<accession>A0ABR3ELC1</accession>
<protein>
    <submittedName>
        <fullName evidence="2">Uncharacterized protein</fullName>
    </submittedName>
</protein>
<proteinExistence type="predicted"/>
<feature type="compositionally biased region" description="Low complexity" evidence="1">
    <location>
        <begin position="1000"/>
        <end position="1009"/>
    </location>
</feature>
<feature type="compositionally biased region" description="Low complexity" evidence="1">
    <location>
        <begin position="958"/>
        <end position="971"/>
    </location>
</feature>
<evidence type="ECO:0000313" key="2">
    <source>
        <dbReference type="EMBL" id="KAL0563671.1"/>
    </source>
</evidence>